<feature type="region of interest" description="Disordered" evidence="1">
    <location>
        <begin position="241"/>
        <end position="318"/>
    </location>
</feature>
<feature type="compositionally biased region" description="Basic and acidic residues" evidence="1">
    <location>
        <begin position="158"/>
        <end position="169"/>
    </location>
</feature>
<protein>
    <submittedName>
        <fullName evidence="2">Uncharacterized protein</fullName>
    </submittedName>
</protein>
<feature type="region of interest" description="Disordered" evidence="1">
    <location>
        <begin position="1"/>
        <end position="29"/>
    </location>
</feature>
<keyword evidence="3" id="KW-1185">Reference proteome</keyword>
<name>A0A4P9VXS5_9FUNG</name>
<evidence type="ECO:0000313" key="2">
    <source>
        <dbReference type="EMBL" id="RKO84042.1"/>
    </source>
</evidence>
<evidence type="ECO:0000313" key="3">
    <source>
        <dbReference type="Proteomes" id="UP000269721"/>
    </source>
</evidence>
<feature type="region of interest" description="Disordered" evidence="1">
    <location>
        <begin position="104"/>
        <end position="217"/>
    </location>
</feature>
<organism evidence="2 3">
    <name type="scientific">Blyttiomyces helicus</name>
    <dbReference type="NCBI Taxonomy" id="388810"/>
    <lineage>
        <taxon>Eukaryota</taxon>
        <taxon>Fungi</taxon>
        <taxon>Fungi incertae sedis</taxon>
        <taxon>Chytridiomycota</taxon>
        <taxon>Chytridiomycota incertae sedis</taxon>
        <taxon>Chytridiomycetes</taxon>
        <taxon>Chytridiomycetes incertae sedis</taxon>
        <taxon>Blyttiomyces</taxon>
    </lineage>
</organism>
<evidence type="ECO:0000256" key="1">
    <source>
        <dbReference type="SAM" id="MobiDB-lite"/>
    </source>
</evidence>
<accession>A0A4P9VXS5</accession>
<gene>
    <name evidence="2" type="ORF">BDK51DRAFT_36555</name>
</gene>
<dbReference type="Proteomes" id="UP000269721">
    <property type="component" value="Unassembled WGS sequence"/>
</dbReference>
<dbReference type="EMBL" id="ML000565">
    <property type="protein sequence ID" value="RKO84042.1"/>
    <property type="molecule type" value="Genomic_DNA"/>
</dbReference>
<feature type="compositionally biased region" description="Polar residues" evidence="1">
    <location>
        <begin position="301"/>
        <end position="318"/>
    </location>
</feature>
<feature type="compositionally biased region" description="Low complexity" evidence="1">
    <location>
        <begin position="266"/>
        <end position="283"/>
    </location>
</feature>
<dbReference type="AlphaFoldDB" id="A0A4P9VXS5"/>
<sequence>MAPYDPEEGPLPPPPGGRGSHSLPPHASGRLHHLLKLPPLKLPGGAGIGLGLGVPSVNLPPPPHHDLHCRLTPPAPYAFTYTPSDLTHHDRRPSIASLTDLHIHRISGPPSTSTPPPSTSTSPTSRDFPMSSDYPLPPAPNPGSLQHILEEEEDPDMDDRSVDPDDDHAGPAAEGHWQAAGVDRRYSVESGLSSATSSAGSGVGIANGPAVAGSSAASANGGLVAVGSRTMQLMANVAPYSRSPELRVSHKLAERKRRKAGGSGGSPAAAAAAEASDTRATSRLPMAGSASAVDPFPLPVKQNSLNPTSSPNGTCRSIMDSQSFFCHRDLPE</sequence>
<proteinExistence type="predicted"/>
<reference evidence="3" key="1">
    <citation type="journal article" date="2018" name="Nat. Microbiol.">
        <title>Leveraging single-cell genomics to expand the fungal tree of life.</title>
        <authorList>
            <person name="Ahrendt S.R."/>
            <person name="Quandt C.A."/>
            <person name="Ciobanu D."/>
            <person name="Clum A."/>
            <person name="Salamov A."/>
            <person name="Andreopoulos B."/>
            <person name="Cheng J.F."/>
            <person name="Woyke T."/>
            <person name="Pelin A."/>
            <person name="Henrissat B."/>
            <person name="Reynolds N.K."/>
            <person name="Benny G.L."/>
            <person name="Smith M.E."/>
            <person name="James T.Y."/>
            <person name="Grigoriev I.V."/>
        </authorList>
    </citation>
    <scope>NUCLEOTIDE SEQUENCE [LARGE SCALE GENOMIC DNA]</scope>
</reference>
<feature type="compositionally biased region" description="Low complexity" evidence="1">
    <location>
        <begin position="188"/>
        <end position="217"/>
    </location>
</feature>